<proteinExistence type="predicted"/>
<sequence length="283" mass="32380">MLLMIKGINTGVIRHDNNFLALALKVKYQRNKEALFFFPPLVLRDVLIALEHHLFQHSSLTGLPQEQLSRAKRSTVKKMHAHIPELTETELAQANISRQVESVTLTENNESHLLFTLTMNDNMQTQLRVEETQIELLVIAIVQAINNAGMHELAIRLSSLLDFLPLYDVDCRDTGELEYDSYDQPHWKHTLFSHYLALIYRFSDNEGKDITCGAVIKTRSHSDSEEAKAISRRLMDFSPRLGKLKGRTGQVFIRAIPHTQQQALSLEQCLRALHHLRASIPQN</sequence>
<organism evidence="1 2">
    <name type="scientific">Trabulsiella guamensis ATCC 49490</name>
    <dbReference type="NCBI Taxonomy" id="1005994"/>
    <lineage>
        <taxon>Bacteria</taxon>
        <taxon>Pseudomonadati</taxon>
        <taxon>Pseudomonadota</taxon>
        <taxon>Gammaproteobacteria</taxon>
        <taxon>Enterobacterales</taxon>
        <taxon>Enterobacteriaceae</taxon>
        <taxon>Trabulsiella</taxon>
    </lineage>
</organism>
<protein>
    <submittedName>
        <fullName evidence="1">YjeJ family protein</fullName>
    </submittedName>
</protein>
<reference evidence="2" key="1">
    <citation type="submission" date="2014-05" db="EMBL/GenBank/DDBJ databases">
        <title>ATOL: Assembling a taxonomically balanced genome-scale reconstruction of the evolutionary history of the Enterobacteriaceae.</title>
        <authorList>
            <person name="Plunkett G. III"/>
            <person name="Neeno-Eckwall E.C."/>
            <person name="Glasner J.D."/>
            <person name="Perna N.T."/>
        </authorList>
    </citation>
    <scope>NUCLEOTIDE SEQUENCE [LARGE SCALE GENOMIC DNA]</scope>
    <source>
        <strain evidence="2">ATCC 49490</strain>
    </source>
</reference>
<evidence type="ECO:0000313" key="2">
    <source>
        <dbReference type="Proteomes" id="UP000028630"/>
    </source>
</evidence>
<dbReference type="RefSeq" id="WP_038156331.1">
    <property type="nucleotide sequence ID" value="NZ_JMTB01000065.1"/>
</dbReference>
<dbReference type="Proteomes" id="UP000028630">
    <property type="component" value="Unassembled WGS sequence"/>
</dbReference>
<evidence type="ECO:0000313" key="1">
    <source>
        <dbReference type="EMBL" id="KFC07290.1"/>
    </source>
</evidence>
<keyword evidence="2" id="KW-1185">Reference proteome</keyword>
<dbReference type="Pfam" id="PF15922">
    <property type="entry name" value="YjeJ"/>
    <property type="match status" value="1"/>
</dbReference>
<dbReference type="EMBL" id="JMTB01000065">
    <property type="protein sequence ID" value="KFC07290.1"/>
    <property type="molecule type" value="Genomic_DNA"/>
</dbReference>
<accession>A0A085AAP5</accession>
<dbReference type="AlphaFoldDB" id="A0A085AAP5"/>
<name>A0A085AAP5_9ENTR</name>
<gene>
    <name evidence="1" type="primary">yjeJ</name>
    <name evidence="1" type="ORF">GTGU_02067</name>
</gene>
<dbReference type="eggNOG" id="ENOG502Z8ET">
    <property type="taxonomic scope" value="Bacteria"/>
</dbReference>
<comment type="caution">
    <text evidence="1">The sequence shown here is derived from an EMBL/GenBank/DDBJ whole genome shotgun (WGS) entry which is preliminary data.</text>
</comment>
<dbReference type="InterPro" id="IPR031810">
    <property type="entry name" value="YjeJ-like"/>
</dbReference>
<dbReference type="OrthoDB" id="6602592at2"/>